<dbReference type="Proteomes" id="UP001595909">
    <property type="component" value="Unassembled WGS sequence"/>
</dbReference>
<evidence type="ECO:0000313" key="2">
    <source>
        <dbReference type="EMBL" id="MFC4835382.1"/>
    </source>
</evidence>
<keyword evidence="1" id="KW-0472">Membrane</keyword>
<evidence type="ECO:0000256" key="1">
    <source>
        <dbReference type="SAM" id="Phobius"/>
    </source>
</evidence>
<feature type="transmembrane region" description="Helical" evidence="1">
    <location>
        <begin position="51"/>
        <end position="73"/>
    </location>
</feature>
<name>A0ABV9RQF9_9PSEU</name>
<reference evidence="3" key="1">
    <citation type="journal article" date="2019" name="Int. J. Syst. Evol. Microbiol.">
        <title>The Global Catalogue of Microorganisms (GCM) 10K type strain sequencing project: providing services to taxonomists for standard genome sequencing and annotation.</title>
        <authorList>
            <consortium name="The Broad Institute Genomics Platform"/>
            <consortium name="The Broad Institute Genome Sequencing Center for Infectious Disease"/>
            <person name="Wu L."/>
            <person name="Ma J."/>
        </authorList>
    </citation>
    <scope>NUCLEOTIDE SEQUENCE [LARGE SCALE GENOMIC DNA]</scope>
    <source>
        <strain evidence="3">CCUG 50347</strain>
    </source>
</reference>
<keyword evidence="1" id="KW-1133">Transmembrane helix</keyword>
<dbReference type="EMBL" id="JBHSIM010000049">
    <property type="protein sequence ID" value="MFC4835382.1"/>
    <property type="molecule type" value="Genomic_DNA"/>
</dbReference>
<feature type="transmembrane region" description="Helical" evidence="1">
    <location>
        <begin position="24"/>
        <end position="44"/>
    </location>
</feature>
<organism evidence="2 3">
    <name type="scientific">Actinomycetospora chibensis</name>
    <dbReference type="NCBI Taxonomy" id="663606"/>
    <lineage>
        <taxon>Bacteria</taxon>
        <taxon>Bacillati</taxon>
        <taxon>Actinomycetota</taxon>
        <taxon>Actinomycetes</taxon>
        <taxon>Pseudonocardiales</taxon>
        <taxon>Pseudonocardiaceae</taxon>
        <taxon>Actinomycetospora</taxon>
    </lineage>
</organism>
<sequence>MCLFIILLLIGPRAVILVWALVSPLQWSAVFGTFLVPVLGFLFLPWTTLTYFLVAPGGVVGLDFLFLALALLVDLSSYAGGGAYRRRRAMA</sequence>
<comment type="caution">
    <text evidence="2">The sequence shown here is derived from an EMBL/GenBank/DDBJ whole genome shotgun (WGS) entry which is preliminary data.</text>
</comment>
<evidence type="ECO:0000313" key="3">
    <source>
        <dbReference type="Proteomes" id="UP001595909"/>
    </source>
</evidence>
<keyword evidence="3" id="KW-1185">Reference proteome</keyword>
<keyword evidence="1" id="KW-0812">Transmembrane</keyword>
<proteinExistence type="predicted"/>
<protein>
    <submittedName>
        <fullName evidence="2">Uncharacterized protein</fullName>
    </submittedName>
</protein>
<dbReference type="RefSeq" id="WP_274187084.1">
    <property type="nucleotide sequence ID" value="NZ_BAABHN010000049.1"/>
</dbReference>
<accession>A0ABV9RQF9</accession>
<gene>
    <name evidence="2" type="ORF">ACFPEL_23430</name>
</gene>